<dbReference type="RefSeq" id="WP_255913383.1">
    <property type="nucleotide sequence ID" value="NZ_JANFQO010000005.1"/>
</dbReference>
<proteinExistence type="predicted"/>
<evidence type="ECO:0000313" key="2">
    <source>
        <dbReference type="Proteomes" id="UP001165498"/>
    </source>
</evidence>
<reference evidence="1" key="1">
    <citation type="submission" date="2022-07" db="EMBL/GenBank/DDBJ databases">
        <title>Tahibacter sp., a new gammaproteobacterium isolated from the silt sample collected at pig farm.</title>
        <authorList>
            <person name="Chen H."/>
        </authorList>
    </citation>
    <scope>NUCLEOTIDE SEQUENCE</scope>
    <source>
        <strain evidence="1">P2K</strain>
    </source>
</reference>
<accession>A0ABT1QQM5</accession>
<sequence length="460" mass="49504">MLALTQVVPSFPSARIAGRNGGPPVEVSLIAQLGIGAGDRLIADACARQRRHEHFVDELDEPSTRLAGMDLANNDPSSLYTFAVGAKGHPFHRHAGHRVFTAVSGSAGAQLRFSSASSEQIAQDPRHFLRQLRHIDIPPDSLFTVRFGGETWHQFAPRDAASAHPAFFALSCHTNELGGALTPALQARILAGNATIPALTELLPPSVTALLAGNDYDPRQVPTIALALHAPAASPQAALCSSLRRLAGRLRSLLPRRAARGFLSANGSGHRVEASDELDPRSLLREQFDEQVDHQDCFRLHCAAGELAADSAGAWLSALLQGFLDRPPLGVSRLMNLRNALVRPLGLRTSPLGCPVSSLLNPQCGTRFDGRFPVLEQQIAADGRRAEVLLGADDRHLAFRSSVAVEIDPDGAVCFSLATRVRCRNLFGRFYMACIARVHRSYVAPSMLRLAVAAALEQRA</sequence>
<organism evidence="1 2">
    <name type="scientific">Tahibacter harae</name>
    <dbReference type="NCBI Taxonomy" id="2963937"/>
    <lineage>
        <taxon>Bacteria</taxon>
        <taxon>Pseudomonadati</taxon>
        <taxon>Pseudomonadota</taxon>
        <taxon>Gammaproteobacteria</taxon>
        <taxon>Lysobacterales</taxon>
        <taxon>Rhodanobacteraceae</taxon>
        <taxon>Tahibacter</taxon>
    </lineage>
</organism>
<keyword evidence="2" id="KW-1185">Reference proteome</keyword>
<name>A0ABT1QQM5_9GAMM</name>
<dbReference type="EMBL" id="JANFQO010000005">
    <property type="protein sequence ID" value="MCQ4164573.1"/>
    <property type="molecule type" value="Genomic_DNA"/>
</dbReference>
<evidence type="ECO:0000313" key="1">
    <source>
        <dbReference type="EMBL" id="MCQ4164573.1"/>
    </source>
</evidence>
<protein>
    <submittedName>
        <fullName evidence="1">DUF2867 domain-containing protein</fullName>
    </submittedName>
</protein>
<dbReference type="Pfam" id="PF11066">
    <property type="entry name" value="DUF2867"/>
    <property type="match status" value="1"/>
</dbReference>
<gene>
    <name evidence="1" type="ORF">NM961_07600</name>
</gene>
<comment type="caution">
    <text evidence="1">The sequence shown here is derived from an EMBL/GenBank/DDBJ whole genome shotgun (WGS) entry which is preliminary data.</text>
</comment>
<dbReference type="Proteomes" id="UP001165498">
    <property type="component" value="Unassembled WGS sequence"/>
</dbReference>
<dbReference type="InterPro" id="IPR021295">
    <property type="entry name" value="DUF2867"/>
</dbReference>